<dbReference type="KEGG" id="mflg:ABS361_16205"/>
<organism evidence="2">
    <name type="scientific">Methyloraptor flagellatus</name>
    <dbReference type="NCBI Taxonomy" id="3162530"/>
    <lineage>
        <taxon>Bacteria</taxon>
        <taxon>Pseudomonadati</taxon>
        <taxon>Pseudomonadota</taxon>
        <taxon>Alphaproteobacteria</taxon>
        <taxon>Hyphomicrobiales</taxon>
        <taxon>Ancalomicrobiaceae</taxon>
        <taxon>Methyloraptor</taxon>
    </lineage>
</organism>
<dbReference type="RefSeq" id="WP_407048710.1">
    <property type="nucleotide sequence ID" value="NZ_CP158568.1"/>
</dbReference>
<evidence type="ECO:0000313" key="2">
    <source>
        <dbReference type="EMBL" id="XBY43610.1"/>
    </source>
</evidence>
<dbReference type="PROSITE" id="PS51379">
    <property type="entry name" value="4FE4S_FER_2"/>
    <property type="match status" value="1"/>
</dbReference>
<dbReference type="AlphaFoldDB" id="A0AAU7X704"/>
<evidence type="ECO:0000259" key="1">
    <source>
        <dbReference type="PROSITE" id="PS51379"/>
    </source>
</evidence>
<dbReference type="EMBL" id="CP158568">
    <property type="protein sequence ID" value="XBY43610.1"/>
    <property type="molecule type" value="Genomic_DNA"/>
</dbReference>
<gene>
    <name evidence="2" type="ORF">ABS361_16205</name>
</gene>
<proteinExistence type="predicted"/>
<reference evidence="2" key="1">
    <citation type="submission" date="2024-06" db="EMBL/GenBank/DDBJ databases">
        <title>Methylostella associata gen. nov., sp. nov., a novel Ancalomicrobiaceae-affiliated facultatively methylotrophic bacteria that feed on methanotrophs of the genus Methylococcus.</title>
        <authorList>
            <person name="Saltykova V."/>
            <person name="Danilova O.V."/>
            <person name="Oshkin I.Y."/>
            <person name="Belova S.E."/>
            <person name="Pimenov N.V."/>
            <person name="Dedysh S.N."/>
        </authorList>
    </citation>
    <scope>NUCLEOTIDE SEQUENCE</scope>
    <source>
        <strain evidence="2">S20</strain>
    </source>
</reference>
<sequence>MDYASIAAGAEAVGLVARGGFSVSEADGLPMLADGRPAATLILLGTVGGRGFDRFLVAPEASDGKPDPLDRWSARVIDALAADLGARALYPFGGPPWWPFQRWAARAEPVAPSPLGLLIHPDHGLWHSWRGALAFAETIDVPVRADRPSPCSGCIDRPCLHACPVGAYQPGGFDVAACARHLAVPAGRDCMEAGCRARRACPVRPAQEQSPEQIRFHMQAFRAVHPA</sequence>
<dbReference type="InterPro" id="IPR017896">
    <property type="entry name" value="4Fe4S_Fe-S-bd"/>
</dbReference>
<feature type="domain" description="4Fe-4S ferredoxin-type" evidence="1">
    <location>
        <begin position="141"/>
        <end position="173"/>
    </location>
</feature>
<protein>
    <submittedName>
        <fullName evidence="2">Ferredoxin</fullName>
    </submittedName>
</protein>
<name>A0AAU7X704_9HYPH</name>
<accession>A0AAU7X704</accession>